<dbReference type="GeneID" id="103524940"/>
<keyword evidence="2" id="KW-1185">Reference proteome</keyword>
<feature type="compositionally biased region" description="Basic and acidic residues" evidence="1">
    <location>
        <begin position="381"/>
        <end position="391"/>
    </location>
</feature>
<feature type="region of interest" description="Disordered" evidence="1">
    <location>
        <begin position="471"/>
        <end position="493"/>
    </location>
</feature>
<evidence type="ECO:0000313" key="2">
    <source>
        <dbReference type="Proteomes" id="UP000079169"/>
    </source>
</evidence>
<protein>
    <submittedName>
        <fullName evidence="3">Uncharacterized protein LOC103524940</fullName>
    </submittedName>
</protein>
<dbReference type="AlphaFoldDB" id="A0A3Q0IIE3"/>
<dbReference type="PaxDb" id="121845-A0A3Q0IIE3"/>
<dbReference type="RefSeq" id="XP_026676001.1">
    <property type="nucleotide sequence ID" value="XM_026820200.1"/>
</dbReference>
<organism evidence="2 3">
    <name type="scientific">Diaphorina citri</name>
    <name type="common">Asian citrus psyllid</name>
    <dbReference type="NCBI Taxonomy" id="121845"/>
    <lineage>
        <taxon>Eukaryota</taxon>
        <taxon>Metazoa</taxon>
        <taxon>Ecdysozoa</taxon>
        <taxon>Arthropoda</taxon>
        <taxon>Hexapoda</taxon>
        <taxon>Insecta</taxon>
        <taxon>Pterygota</taxon>
        <taxon>Neoptera</taxon>
        <taxon>Paraneoptera</taxon>
        <taxon>Hemiptera</taxon>
        <taxon>Sternorrhyncha</taxon>
        <taxon>Psylloidea</taxon>
        <taxon>Psyllidae</taxon>
        <taxon>Diaphorininae</taxon>
        <taxon>Diaphorina</taxon>
    </lineage>
</organism>
<proteinExistence type="predicted"/>
<dbReference type="KEGG" id="dci:103524940"/>
<feature type="region of interest" description="Disordered" evidence="1">
    <location>
        <begin position="365"/>
        <end position="391"/>
    </location>
</feature>
<dbReference type="Proteomes" id="UP000079169">
    <property type="component" value="Unplaced"/>
</dbReference>
<evidence type="ECO:0000313" key="3">
    <source>
        <dbReference type="RefSeq" id="XP_026676001.1"/>
    </source>
</evidence>
<gene>
    <name evidence="3" type="primary">LOC103524940</name>
</gene>
<dbReference type="STRING" id="121845.A0A3Q0IIE3"/>
<reference evidence="3" key="1">
    <citation type="submission" date="2025-08" db="UniProtKB">
        <authorList>
            <consortium name="RefSeq"/>
        </authorList>
    </citation>
    <scope>IDENTIFICATION</scope>
</reference>
<sequence>MQSLEAADETENTFNFHEEFSKISNTCVSGVTGHHDLESALFDIHPSGLDLHQSDLNIHSSGLDLHQSDLNIHATGLDLNLHQSDLDLHQSALDIQSGLGIGQSGLLGPESFNQNGHDQIGSEKEKIKLEFTEPVQVKQEENDTERDKILADLGLKQDGCTQLGKLVSSQNLNFLTLTIHSETEFSIQLPHRSAVMFPLTADTHASFLAYISTNRIPGVLYEYVMSCNMAEQLFYSGCLIVYVQNLTRGSKYFTLLGRDYSHHFKDLQYVRSSLPAQKDWSSSSLNQIESHLLLSTKLSLDVREDSYERTIQVHRSRHAYVRPSIRKCLRRHATALRHKARLSPYGEEVAGMNYLYDLCKRREQSEQSEVTKTRSNSATTKSEKREPDTDQEKVLAFNFGVSQINRLSKRYERPPDTNDWYPRLVEEYTLEAERGESRVYNKVSVSRRPTNGEFLGQMYVDHEYREDNANQTGASYNTFSNNNSSNSNNSKVQQQCPHTHTQLVNGDVGPLYSVGYQQCNSSSSSTIDDITREQTITAIANSLKTSSEQHQLQTEAAVKAQQAAAAQVLKPLPPSSTPTLNFLQSAGNTASPPQFRKVAISSRLPPSMPAGGSPLLINLATSGAQPGAMRVIPSQLKPQSTATGRIVNVNIQSGSNQSLQFLGKIQNKGATNVLGGASATTNNNNMIDTRTVQRFKVTPGSSGCSQLFIELMKVLGEVNPQVYRFLEKCLSVLGDNG</sequence>
<name>A0A3Q0IIE3_DIACI</name>
<evidence type="ECO:0000256" key="1">
    <source>
        <dbReference type="SAM" id="MobiDB-lite"/>
    </source>
</evidence>
<accession>A0A3Q0IIE3</accession>
<feature type="compositionally biased region" description="Low complexity" evidence="1">
    <location>
        <begin position="480"/>
        <end position="490"/>
    </location>
</feature>